<dbReference type="PANTHER" id="PTHR33706">
    <property type="entry name" value="MORN VARIANT REPEAT PROTEIN"/>
    <property type="match status" value="1"/>
</dbReference>
<gene>
    <name evidence="2" type="ORF">PSON_ATCC_30995.1.T1140006</name>
</gene>
<accession>A0A8S1QNS7</accession>
<dbReference type="AlphaFoldDB" id="A0A8S1QNS7"/>
<name>A0A8S1QNS7_9CILI</name>
<proteinExistence type="predicted"/>
<organism evidence="2 3">
    <name type="scientific">Paramecium sonneborni</name>
    <dbReference type="NCBI Taxonomy" id="65129"/>
    <lineage>
        <taxon>Eukaryota</taxon>
        <taxon>Sar</taxon>
        <taxon>Alveolata</taxon>
        <taxon>Ciliophora</taxon>
        <taxon>Intramacronucleata</taxon>
        <taxon>Oligohymenophorea</taxon>
        <taxon>Peniculida</taxon>
        <taxon>Parameciidae</taxon>
        <taxon>Paramecium</taxon>
    </lineage>
</organism>
<dbReference type="EMBL" id="CAJJDN010000114">
    <property type="protein sequence ID" value="CAD8117453.1"/>
    <property type="molecule type" value="Genomic_DNA"/>
</dbReference>
<reference evidence="2" key="1">
    <citation type="submission" date="2021-01" db="EMBL/GenBank/DDBJ databases">
        <authorList>
            <consortium name="Genoscope - CEA"/>
            <person name="William W."/>
        </authorList>
    </citation>
    <scope>NUCLEOTIDE SEQUENCE</scope>
</reference>
<sequence>MNFCQNHTTCPLAFICTQPHNCHRKLCSICLEKHGFDEKYQININDFSKFINEKLNKVKPNYNQQQQQIKNAFSQIFNKFQKLILEMKEDCKNILENCFNLINKEDQICLNLQTSNIADLSNSDLNEIVNILEGDGLEKWQKFTSSLMIKLNQAIKNLEDQIEYLKMNHQKHNQQFISQTKLQEKQFSAIFKRFEGLQKHKGFFWNNGRYIGIEFEVGFNKNKEVKYIKDGQIIRIDQFIEITKPPIMMNNYEQINYLQWIGQYGQNNQKIGKWIITWNGEILFDLGGQYSNDGIKEGQWKEIILNYWSKAQAYESGEYVNDKRFGIWKYIYQEKEIIIGVYDQNGIKKGKWIEFSEGFSNFSKVAYHGEYNLKGQKKGKWDTMYSQQREKQYINIGGGSYNEQEESSIKFGKWIELSNGFRDASQVTYNGYYNNKGNKIGGWIIVYKGQQIGGGSYDEQEGISMKIGRWIEDWEGFWEQSQVTFEGEYNLNGNKVGKWDIIYKKDQESKQIGGGSFDEQEGTSKKIGIWREVCWGFQDMSQLLFYGEYNANGNKVGKWEMQMKECKIGGGSYEEQEGVSRKIGYWRECIDGFSDDAYVTYNGEYNKKGIKVGKWEILHQGLPIGGGLYYEIEGIQKKIGQWIEECSGFCGRNQTTYSGEYNMIGQKVGRWDVLFRRSKIGGGLYNFQEGDSKKVGQWIEDLESFNDSKQVTFEGEYNINGHKIGRWNFVYRGNKIGGGSYEEQQGAFRKIGQWTELSDGFKDTLQVTYTGEYNLISKKIGRWDTFYKEDKDYKQIGGGTYEVCDGLSRKIGQWIELSDMFQSASQITYKGEYNQNCNKVDRWDILFKGIQIGGGSYNEQNGVSEKVGSWIDISEGFWNGSQITYVGEYNMNGNKIGRWDTWFQKNFGSKKNEQIGGGSYDEQNGHSVKVGKWVELQNGFDKNDQITFTGEYNGQGKKIGIWIQMDLKENKKVKQMNYDH</sequence>
<evidence type="ECO:0000313" key="2">
    <source>
        <dbReference type="EMBL" id="CAD8117453.1"/>
    </source>
</evidence>
<keyword evidence="3" id="KW-1185">Reference proteome</keyword>
<dbReference type="PANTHER" id="PTHR33706:SF1">
    <property type="entry name" value="TPR REPEAT PROTEIN"/>
    <property type="match status" value="1"/>
</dbReference>
<dbReference type="Proteomes" id="UP000692954">
    <property type="component" value="Unassembled WGS sequence"/>
</dbReference>
<keyword evidence="1" id="KW-0175">Coiled coil</keyword>
<feature type="coiled-coil region" evidence="1">
    <location>
        <begin position="148"/>
        <end position="175"/>
    </location>
</feature>
<protein>
    <submittedName>
        <fullName evidence="2">Uncharacterized protein</fullName>
    </submittedName>
</protein>
<evidence type="ECO:0000313" key="3">
    <source>
        <dbReference type="Proteomes" id="UP000692954"/>
    </source>
</evidence>
<evidence type="ECO:0000256" key="1">
    <source>
        <dbReference type="SAM" id="Coils"/>
    </source>
</evidence>
<comment type="caution">
    <text evidence="2">The sequence shown here is derived from an EMBL/GenBank/DDBJ whole genome shotgun (WGS) entry which is preliminary data.</text>
</comment>